<feature type="region of interest" description="Disordered" evidence="1">
    <location>
        <begin position="119"/>
        <end position="139"/>
    </location>
</feature>
<comment type="caution">
    <text evidence="2">The sequence shown here is derived from an EMBL/GenBank/DDBJ whole genome shotgun (WGS) entry which is preliminary data.</text>
</comment>
<feature type="compositionally biased region" description="Acidic residues" evidence="1">
    <location>
        <begin position="823"/>
        <end position="852"/>
    </location>
</feature>
<keyword evidence="3" id="KW-1185">Reference proteome</keyword>
<reference evidence="2 3" key="1">
    <citation type="submission" date="2024-10" db="EMBL/GenBank/DDBJ databases">
        <authorList>
            <person name="Kim D."/>
        </authorList>
    </citation>
    <scope>NUCLEOTIDE SEQUENCE [LARGE SCALE GENOMIC DNA]</scope>
    <source>
        <strain evidence="2">BH-2024</strain>
    </source>
</reference>
<evidence type="ECO:0000313" key="2">
    <source>
        <dbReference type="EMBL" id="KAL3109156.1"/>
    </source>
</evidence>
<gene>
    <name evidence="2" type="ORF">niasHT_013936</name>
</gene>
<dbReference type="AlphaFoldDB" id="A0ABD2L1V6"/>
<dbReference type="EMBL" id="JBICBT010000577">
    <property type="protein sequence ID" value="KAL3109156.1"/>
    <property type="molecule type" value="Genomic_DNA"/>
</dbReference>
<evidence type="ECO:0000313" key="3">
    <source>
        <dbReference type="Proteomes" id="UP001620626"/>
    </source>
</evidence>
<proteinExistence type="predicted"/>
<dbReference type="Proteomes" id="UP001620626">
    <property type="component" value="Unassembled WGS sequence"/>
</dbReference>
<protein>
    <submittedName>
        <fullName evidence="2">Uncharacterized protein</fullName>
    </submittedName>
</protein>
<feature type="region of interest" description="Disordered" evidence="1">
    <location>
        <begin position="804"/>
        <end position="862"/>
    </location>
</feature>
<evidence type="ECO:0000256" key="1">
    <source>
        <dbReference type="SAM" id="MobiDB-lite"/>
    </source>
</evidence>
<accession>A0ABD2L1V6</accession>
<name>A0ABD2L1V6_9BILA</name>
<organism evidence="2 3">
    <name type="scientific">Heterodera trifolii</name>
    <dbReference type="NCBI Taxonomy" id="157864"/>
    <lineage>
        <taxon>Eukaryota</taxon>
        <taxon>Metazoa</taxon>
        <taxon>Ecdysozoa</taxon>
        <taxon>Nematoda</taxon>
        <taxon>Chromadorea</taxon>
        <taxon>Rhabditida</taxon>
        <taxon>Tylenchina</taxon>
        <taxon>Tylenchomorpha</taxon>
        <taxon>Tylenchoidea</taxon>
        <taxon>Heteroderidae</taxon>
        <taxon>Heteroderinae</taxon>
        <taxon>Heterodera</taxon>
    </lineage>
</organism>
<sequence length="862" mass="95615">MSVGETSEFSCWRNVRIWLSWRDVQLAKCQLARCPVGEVSVGEMSSWRSVSWRDVQLAKYFPLIFLPPRLCPPRHFVFVGDVFGMFYVSVPPLDHGLLAFPTNAYGGFAYRANTLERAATAPTGSGGHGQQRQQIPADPTRRFVTEHNLGLFWRRPGLFPRALALPLPLLHTADAYATGVLNRPPGMMRVDCAPIRYRQRNLLAGELVQSDGPIRIWTVNDSSDHKQLLHYNVRVSNSVADESANDLLLLAPGRGPVGRVGLDGEVLQLKAFVEQNQAVHDVGVGKVFLRSKNALQLADTAVAEEATVSSIFHAQTLAFTQIPHMDGELAVVDSRGMLFWGNVDEPGAFVRYKCPNPIKDICPTDCPRILVSIDERECRVLDLREPNCAGQLLFTHSFGSSDAIGDDGPFSDEFRASLTARDQLCRVQTVDIGLETVLVTSNRRHTLVDPRMPGQQLLTMAHAEIDGADYAIVAPPFVDPATGGHVFSHFSLTHTKNPALSHWALLFHPSECLWSSVGPKYEMDTPRHAVEQFVQLHTAGANIFDDDDHGRALALARRAVDPTVVPKYTRAIHYQQIGTSSRALLFRQMEGGEIWYDNVFFDPLPKLRQDDGSRGGETENDDAECEGSFAMEPIDGAKLRGQCLAKIAKYQTKRKALDKAVGTHFFVGIQDELMAFRRAKQKQRIDLTALEIASEFVARCPPEGQNAVQNGGIGGAALSSPVVPSSAVFPFAAVHRISTDRCAAMDDYEHQLGTFDEQQFEEGNDDGKLFSTAVSRVWHKTLAQWHEAREARTQIELGLMKEDNEDEAQQQGEGEAQGKAKEDEDDDEEEEKEEEQSDDDDNDKDEDEDDALLGEYGQLLPS</sequence>